<reference evidence="2 3" key="1">
    <citation type="submission" date="2020-01" db="EMBL/GenBank/DDBJ databases">
        <title>Microvirga sp. nov., an arsenate reduction bacterium isolated from Tibet hotspring sediments.</title>
        <authorList>
            <person name="Yuan C.-G."/>
        </authorList>
    </citation>
    <scope>NUCLEOTIDE SEQUENCE [LARGE SCALE GENOMIC DNA]</scope>
    <source>
        <strain evidence="2 3">SYSU G3D203</strain>
    </source>
</reference>
<dbReference type="EMBL" id="JAAAXJ010000003">
    <property type="protein sequence ID" value="NBJ24446.1"/>
    <property type="molecule type" value="Genomic_DNA"/>
</dbReference>
<feature type="domain" description="Transposase InsH N-terminal" evidence="1">
    <location>
        <begin position="15"/>
        <end position="56"/>
    </location>
</feature>
<protein>
    <recommendedName>
        <fullName evidence="1">Transposase InsH N-terminal domain-containing protein</fullName>
    </recommendedName>
</protein>
<accession>A0ABW9YXK5</accession>
<dbReference type="Pfam" id="PF05598">
    <property type="entry name" value="DUF772"/>
    <property type="match status" value="1"/>
</dbReference>
<dbReference type="Proteomes" id="UP000818323">
    <property type="component" value="Unassembled WGS sequence"/>
</dbReference>
<comment type="caution">
    <text evidence="2">The sequence shown here is derived from an EMBL/GenBank/DDBJ whole genome shotgun (WGS) entry which is preliminary data.</text>
</comment>
<keyword evidence="3" id="KW-1185">Reference proteome</keyword>
<organism evidence="2 3">
    <name type="scientific">Microvirga arsenatis</name>
    <dbReference type="NCBI Taxonomy" id="2692265"/>
    <lineage>
        <taxon>Bacteria</taxon>
        <taxon>Pseudomonadati</taxon>
        <taxon>Pseudomonadota</taxon>
        <taxon>Alphaproteobacteria</taxon>
        <taxon>Hyphomicrobiales</taxon>
        <taxon>Methylobacteriaceae</taxon>
        <taxon>Microvirga</taxon>
    </lineage>
</organism>
<evidence type="ECO:0000313" key="2">
    <source>
        <dbReference type="EMBL" id="NBJ24446.1"/>
    </source>
</evidence>
<proteinExistence type="predicted"/>
<dbReference type="InterPro" id="IPR008490">
    <property type="entry name" value="Transposase_InsH_N"/>
</dbReference>
<gene>
    <name evidence="2" type="ORF">GR303_08775</name>
</gene>
<sequence length="57" mass="6432">MRVQVAPAQIFYDFCLDVHVPADHLLRHIDRLLGLESVRTALKPFYSSIGRPSIDPG</sequence>
<evidence type="ECO:0000259" key="1">
    <source>
        <dbReference type="Pfam" id="PF05598"/>
    </source>
</evidence>
<evidence type="ECO:0000313" key="3">
    <source>
        <dbReference type="Proteomes" id="UP000818323"/>
    </source>
</evidence>
<name>A0ABW9YXK5_9HYPH</name>